<feature type="transmembrane region" description="Helical" evidence="6">
    <location>
        <begin position="92"/>
        <end position="111"/>
    </location>
</feature>
<evidence type="ECO:0000256" key="2">
    <source>
        <dbReference type="ARBA" id="ARBA00022448"/>
    </source>
</evidence>
<dbReference type="Proteomes" id="UP001595593">
    <property type="component" value="Unassembled WGS sequence"/>
</dbReference>
<keyword evidence="2" id="KW-0813">Transport</keyword>
<evidence type="ECO:0000256" key="3">
    <source>
        <dbReference type="ARBA" id="ARBA00022692"/>
    </source>
</evidence>
<feature type="transmembrane region" description="Helical" evidence="6">
    <location>
        <begin position="272"/>
        <end position="289"/>
    </location>
</feature>
<sequence length="423" mass="43112">MNHKSSVSVTNNHGATSLRDTLLFGAPLLVLAMGHMLSNLLRTLPAIAADVISADIAVSPESLASLTGAYHFAFAAGQIPVGVALDRYGVRVVSLVLLSIVTVGAVLAGTVGGASGFLFAQIVLGIGCCGMLLCPMTLAAKLLTPAKFGLWSGLVQGVGNTGMLLSGSPMAWLVEQHGWRTGFLVSAALAVVIAALVLAFVPGGSSDRAAKHTTLKAEAVQVVRIGLSRPLRGVIILAFSSFAAAIAVRGLWGGPWLMGIKHLDRLEAGSALMPLTLAMVVGPMIYGMVDRRLGRRGAILAIGHVAAGTALLLVAVGGSQGFMSSTFGVPVLSAKFDTMAFFVFGAAIAVQPLLFALARAAVLPDQAGKALAAVNLSFFGGAAILQALTSPVASAFGLPAVMAFLGVVLLVAATAFGVLVRRI</sequence>
<protein>
    <submittedName>
        <fullName evidence="8">MFS transporter</fullName>
    </submittedName>
</protein>
<feature type="transmembrane region" description="Helical" evidence="6">
    <location>
        <begin position="21"/>
        <end position="41"/>
    </location>
</feature>
<evidence type="ECO:0000256" key="6">
    <source>
        <dbReference type="SAM" id="Phobius"/>
    </source>
</evidence>
<dbReference type="PANTHER" id="PTHR23501">
    <property type="entry name" value="MAJOR FACILITATOR SUPERFAMILY"/>
    <property type="match status" value="1"/>
</dbReference>
<keyword evidence="9" id="KW-1185">Reference proteome</keyword>
<feature type="transmembrane region" description="Helical" evidence="6">
    <location>
        <begin position="150"/>
        <end position="173"/>
    </location>
</feature>
<accession>A0ABV7FYP6</accession>
<feature type="domain" description="Major facilitator superfamily (MFS) profile" evidence="7">
    <location>
        <begin position="27"/>
        <end position="423"/>
    </location>
</feature>
<evidence type="ECO:0000256" key="1">
    <source>
        <dbReference type="ARBA" id="ARBA00004127"/>
    </source>
</evidence>
<proteinExistence type="predicted"/>
<reference evidence="9" key="1">
    <citation type="journal article" date="2019" name="Int. J. Syst. Evol. Microbiol.">
        <title>The Global Catalogue of Microorganisms (GCM) 10K type strain sequencing project: providing services to taxonomists for standard genome sequencing and annotation.</title>
        <authorList>
            <consortium name="The Broad Institute Genomics Platform"/>
            <consortium name="The Broad Institute Genome Sequencing Center for Infectious Disease"/>
            <person name="Wu L."/>
            <person name="Ma J."/>
        </authorList>
    </citation>
    <scope>NUCLEOTIDE SEQUENCE [LARGE SCALE GENOMIC DNA]</scope>
    <source>
        <strain evidence="9">KCTC 52094</strain>
    </source>
</reference>
<dbReference type="SUPFAM" id="SSF103473">
    <property type="entry name" value="MFS general substrate transporter"/>
    <property type="match status" value="1"/>
</dbReference>
<dbReference type="PANTHER" id="PTHR23501:SF191">
    <property type="entry name" value="VACUOLAR BASIC AMINO ACID TRANSPORTER 4"/>
    <property type="match status" value="1"/>
</dbReference>
<evidence type="ECO:0000256" key="5">
    <source>
        <dbReference type="ARBA" id="ARBA00023136"/>
    </source>
</evidence>
<comment type="subcellular location">
    <subcellularLocation>
        <location evidence="1">Endomembrane system</location>
        <topology evidence="1">Multi-pass membrane protein</topology>
    </subcellularLocation>
</comment>
<dbReference type="Pfam" id="PF07690">
    <property type="entry name" value="MFS_1"/>
    <property type="match status" value="1"/>
</dbReference>
<feature type="transmembrane region" description="Helical" evidence="6">
    <location>
        <begin position="370"/>
        <end position="388"/>
    </location>
</feature>
<dbReference type="EMBL" id="JBHRTN010000006">
    <property type="protein sequence ID" value="MFC3124418.1"/>
    <property type="molecule type" value="Genomic_DNA"/>
</dbReference>
<dbReference type="InterPro" id="IPR011701">
    <property type="entry name" value="MFS"/>
</dbReference>
<keyword evidence="3 6" id="KW-0812">Transmembrane</keyword>
<evidence type="ECO:0000313" key="9">
    <source>
        <dbReference type="Proteomes" id="UP001595593"/>
    </source>
</evidence>
<organism evidence="8 9">
    <name type="scientific">Teichococcus globiformis</name>
    <dbReference type="NCBI Taxonomy" id="2307229"/>
    <lineage>
        <taxon>Bacteria</taxon>
        <taxon>Pseudomonadati</taxon>
        <taxon>Pseudomonadota</taxon>
        <taxon>Alphaproteobacteria</taxon>
        <taxon>Acetobacterales</taxon>
        <taxon>Roseomonadaceae</taxon>
        <taxon>Roseomonas</taxon>
    </lineage>
</organism>
<dbReference type="RefSeq" id="WP_379594837.1">
    <property type="nucleotide sequence ID" value="NZ_JBHRTN010000006.1"/>
</dbReference>
<feature type="transmembrane region" description="Helical" evidence="6">
    <location>
        <begin position="400"/>
        <end position="420"/>
    </location>
</feature>
<dbReference type="InterPro" id="IPR020846">
    <property type="entry name" value="MFS_dom"/>
</dbReference>
<keyword evidence="4 6" id="KW-1133">Transmembrane helix</keyword>
<evidence type="ECO:0000259" key="7">
    <source>
        <dbReference type="PROSITE" id="PS50850"/>
    </source>
</evidence>
<evidence type="ECO:0000256" key="4">
    <source>
        <dbReference type="ARBA" id="ARBA00022989"/>
    </source>
</evidence>
<comment type="caution">
    <text evidence="8">The sequence shown here is derived from an EMBL/GenBank/DDBJ whole genome shotgun (WGS) entry which is preliminary data.</text>
</comment>
<feature type="transmembrane region" description="Helical" evidence="6">
    <location>
        <begin position="68"/>
        <end position="85"/>
    </location>
</feature>
<dbReference type="InterPro" id="IPR036259">
    <property type="entry name" value="MFS_trans_sf"/>
</dbReference>
<feature type="transmembrane region" description="Helical" evidence="6">
    <location>
        <begin position="117"/>
        <end position="138"/>
    </location>
</feature>
<feature type="transmembrane region" description="Helical" evidence="6">
    <location>
        <begin position="234"/>
        <end position="252"/>
    </location>
</feature>
<dbReference type="Gene3D" id="1.20.1250.20">
    <property type="entry name" value="MFS general substrate transporter like domains"/>
    <property type="match status" value="1"/>
</dbReference>
<gene>
    <name evidence="8" type="ORF">ACFOD4_05030</name>
</gene>
<feature type="transmembrane region" description="Helical" evidence="6">
    <location>
        <begin position="179"/>
        <end position="201"/>
    </location>
</feature>
<name>A0ABV7FYP6_9PROT</name>
<keyword evidence="5 6" id="KW-0472">Membrane</keyword>
<feature type="transmembrane region" description="Helical" evidence="6">
    <location>
        <begin position="298"/>
        <end position="319"/>
    </location>
</feature>
<feature type="transmembrane region" description="Helical" evidence="6">
    <location>
        <begin position="339"/>
        <end position="358"/>
    </location>
</feature>
<dbReference type="PROSITE" id="PS50850">
    <property type="entry name" value="MFS"/>
    <property type="match status" value="1"/>
</dbReference>
<evidence type="ECO:0000313" key="8">
    <source>
        <dbReference type="EMBL" id="MFC3124418.1"/>
    </source>
</evidence>